<dbReference type="Pfam" id="PF02893">
    <property type="entry name" value="GRAM"/>
    <property type="match status" value="1"/>
</dbReference>
<evidence type="ECO:0000256" key="3">
    <source>
        <dbReference type="ARBA" id="ARBA00022989"/>
    </source>
</evidence>
<comment type="subcellular location">
    <subcellularLocation>
        <location evidence="1">Membrane</location>
        <topology evidence="1">Single-pass membrane protein</topology>
    </subcellularLocation>
</comment>
<dbReference type="Pfam" id="PF16016">
    <property type="entry name" value="VASt"/>
    <property type="match status" value="1"/>
</dbReference>
<dbReference type="AlphaFoldDB" id="A0A834Y6K4"/>
<keyword evidence="4 6" id="KW-0472">Membrane</keyword>
<dbReference type="InterPro" id="IPR011993">
    <property type="entry name" value="PH-like_dom_sf"/>
</dbReference>
<evidence type="ECO:0000256" key="6">
    <source>
        <dbReference type="SAM" id="Phobius"/>
    </source>
</evidence>
<feature type="region of interest" description="Disordered" evidence="5">
    <location>
        <begin position="333"/>
        <end position="365"/>
    </location>
</feature>
<dbReference type="OrthoDB" id="2162691at2759"/>
<dbReference type="CDD" id="cd13220">
    <property type="entry name" value="PH-GRAM_GRAMDC"/>
    <property type="match status" value="1"/>
</dbReference>
<evidence type="ECO:0000259" key="7">
    <source>
        <dbReference type="PROSITE" id="PS51778"/>
    </source>
</evidence>
<dbReference type="Gene3D" id="2.30.29.30">
    <property type="entry name" value="Pleckstrin-homology domain (PH domain)/Phosphotyrosine-binding domain (PTB)"/>
    <property type="match status" value="1"/>
</dbReference>
<dbReference type="GO" id="GO:0005886">
    <property type="term" value="C:plasma membrane"/>
    <property type="evidence" value="ECO:0007669"/>
    <property type="project" value="TreeGrafter"/>
</dbReference>
<dbReference type="InterPro" id="IPR051482">
    <property type="entry name" value="Cholesterol_transport"/>
</dbReference>
<evidence type="ECO:0000256" key="1">
    <source>
        <dbReference type="ARBA" id="ARBA00004167"/>
    </source>
</evidence>
<evidence type="ECO:0000313" key="8">
    <source>
        <dbReference type="EMBL" id="KAF7998184.1"/>
    </source>
</evidence>
<dbReference type="InterPro" id="IPR031968">
    <property type="entry name" value="VASt"/>
</dbReference>
<dbReference type="GO" id="GO:0032934">
    <property type="term" value="F:sterol binding"/>
    <property type="evidence" value="ECO:0007669"/>
    <property type="project" value="TreeGrafter"/>
</dbReference>
<dbReference type="GO" id="GO:0140268">
    <property type="term" value="C:endoplasmic reticulum-plasma membrane contact site"/>
    <property type="evidence" value="ECO:0007669"/>
    <property type="project" value="TreeGrafter"/>
</dbReference>
<feature type="compositionally biased region" description="Low complexity" evidence="5">
    <location>
        <begin position="46"/>
        <end position="55"/>
    </location>
</feature>
<dbReference type="PANTHER" id="PTHR23319:SF4">
    <property type="entry name" value="GRAM DOMAIN CONTAINING 1B, ISOFORM E"/>
    <property type="match status" value="1"/>
</dbReference>
<sequence length="701" mass="80661">MHYKNKQLLENQISNMNKTFKNPAKDDADDLLLKNYDRTYGRPKKSSSPQLSPRSSKIKKGYWKKQSAIINSSLKETFDNAAQDDDDDDEFDEKMFKKSHGNSSRVQFDLQDKLNIPESSNIHNIKSKWYNALYPTYKSRLEEFKMTFLNMPDDERLVVDYSCGLQKDVFIHGRLYLSQNYICFYSKTYMSETSIILQWSDIVSITKDKSTIVPNAILLSTKNDKFLLTTFGASDKTYTMMLKIWKSALINQPLSNEETWQLIHTSYGDELGLSSDDDDDKSFPNKYLGDSFSEFEASFMAHSRVHSRAHSTFSFPNENKNISLKLNNNFELSNNKKDLNDPSEDDSENDNLNKSIKNDSDCTDEHDGREIINTTIPINIDQLFILLFTGSKFFFDFHTSRNTKNLIQSAWIKNQDNGLKMRNITMTVSLNQSVGPKTSQVSEKQIMLPYCSPGSKYSIDIETTNAGIPYADSFVVNTHFCMTALSECETNIKIHSKVDFKKDVWAMMKSLILKNCWNGLEEFYGSLIKSVALECADINMKDNSLKNFTKTNETYVCSDKTDRANSSICKKQKNDNLKFQGTFKTPDDGVTIISWILLVAILFLMLINGLLYYKLWGLEDAAAYTVMDLHVLKNTPKTEEEWINLLQQQESLHNVEMRKWQRVLHTAAQLLKQTEESLTELRKSMHPTATDKIFSVLKPHL</sequence>
<comment type="caution">
    <text evidence="8">The sequence shown here is derived from an EMBL/GenBank/DDBJ whole genome shotgun (WGS) entry which is preliminary data.</text>
</comment>
<keyword evidence="3 6" id="KW-1133">Transmembrane helix</keyword>
<gene>
    <name evidence="8" type="ORF">HCN44_009582</name>
</gene>
<evidence type="ECO:0000256" key="4">
    <source>
        <dbReference type="ARBA" id="ARBA00023136"/>
    </source>
</evidence>
<feature type="compositionally biased region" description="Basic and acidic residues" evidence="5">
    <location>
        <begin position="356"/>
        <end position="365"/>
    </location>
</feature>
<protein>
    <recommendedName>
        <fullName evidence="7">VASt domain-containing protein</fullName>
    </recommendedName>
</protein>
<feature type="compositionally biased region" description="Basic and acidic residues" evidence="5">
    <location>
        <begin position="23"/>
        <end position="40"/>
    </location>
</feature>
<feature type="transmembrane region" description="Helical" evidence="6">
    <location>
        <begin position="592"/>
        <end position="613"/>
    </location>
</feature>
<name>A0A834Y6K4_APHGI</name>
<feature type="domain" description="VASt" evidence="7">
    <location>
        <begin position="367"/>
        <end position="539"/>
    </location>
</feature>
<dbReference type="GO" id="GO:0120015">
    <property type="term" value="F:sterol transfer activity"/>
    <property type="evidence" value="ECO:0007669"/>
    <property type="project" value="TreeGrafter"/>
</dbReference>
<evidence type="ECO:0000256" key="5">
    <source>
        <dbReference type="SAM" id="MobiDB-lite"/>
    </source>
</evidence>
<dbReference type="PROSITE" id="PS51778">
    <property type="entry name" value="VAST"/>
    <property type="match status" value="1"/>
</dbReference>
<dbReference type="SMART" id="SM00568">
    <property type="entry name" value="GRAM"/>
    <property type="match status" value="1"/>
</dbReference>
<dbReference type="GO" id="GO:0032366">
    <property type="term" value="P:intracellular sterol transport"/>
    <property type="evidence" value="ECO:0007669"/>
    <property type="project" value="TreeGrafter"/>
</dbReference>
<evidence type="ECO:0000256" key="2">
    <source>
        <dbReference type="ARBA" id="ARBA00022692"/>
    </source>
</evidence>
<accession>A0A834Y6K4</accession>
<proteinExistence type="predicted"/>
<dbReference type="GO" id="GO:0005789">
    <property type="term" value="C:endoplasmic reticulum membrane"/>
    <property type="evidence" value="ECO:0007669"/>
    <property type="project" value="TreeGrafter"/>
</dbReference>
<dbReference type="Proteomes" id="UP000639338">
    <property type="component" value="Unassembled WGS sequence"/>
</dbReference>
<dbReference type="InterPro" id="IPR004182">
    <property type="entry name" value="GRAM"/>
</dbReference>
<evidence type="ECO:0000313" key="9">
    <source>
        <dbReference type="Proteomes" id="UP000639338"/>
    </source>
</evidence>
<keyword evidence="2 6" id="KW-0812">Transmembrane</keyword>
<dbReference type="EMBL" id="JACMRX010000001">
    <property type="protein sequence ID" value="KAF7998184.1"/>
    <property type="molecule type" value="Genomic_DNA"/>
</dbReference>
<dbReference type="PANTHER" id="PTHR23319">
    <property type="entry name" value="GRAM DOMAIN CONTAINING 1B, ISOFORM E"/>
    <property type="match status" value="1"/>
</dbReference>
<keyword evidence="9" id="KW-1185">Reference proteome</keyword>
<feature type="region of interest" description="Disordered" evidence="5">
    <location>
        <begin position="17"/>
        <end position="58"/>
    </location>
</feature>
<organism evidence="8 9">
    <name type="scientific">Aphidius gifuensis</name>
    <name type="common">Parasitoid wasp</name>
    <dbReference type="NCBI Taxonomy" id="684658"/>
    <lineage>
        <taxon>Eukaryota</taxon>
        <taxon>Metazoa</taxon>
        <taxon>Ecdysozoa</taxon>
        <taxon>Arthropoda</taxon>
        <taxon>Hexapoda</taxon>
        <taxon>Insecta</taxon>
        <taxon>Pterygota</taxon>
        <taxon>Neoptera</taxon>
        <taxon>Endopterygota</taxon>
        <taxon>Hymenoptera</taxon>
        <taxon>Apocrita</taxon>
        <taxon>Ichneumonoidea</taxon>
        <taxon>Braconidae</taxon>
        <taxon>Aphidiinae</taxon>
        <taxon>Aphidius</taxon>
    </lineage>
</organism>
<reference evidence="8 9" key="1">
    <citation type="submission" date="2020-08" db="EMBL/GenBank/DDBJ databases">
        <title>Aphidius gifuensis genome sequencing and assembly.</title>
        <authorList>
            <person name="Du Z."/>
        </authorList>
    </citation>
    <scope>NUCLEOTIDE SEQUENCE [LARGE SCALE GENOMIC DNA]</scope>
    <source>
        <strain evidence="8">YNYX2018</strain>
        <tissue evidence="8">Adults</tissue>
    </source>
</reference>